<evidence type="ECO:0000313" key="3">
    <source>
        <dbReference type="Proteomes" id="UP001153269"/>
    </source>
</evidence>
<organism evidence="2 3">
    <name type="scientific">Pleuronectes platessa</name>
    <name type="common">European plaice</name>
    <dbReference type="NCBI Taxonomy" id="8262"/>
    <lineage>
        <taxon>Eukaryota</taxon>
        <taxon>Metazoa</taxon>
        <taxon>Chordata</taxon>
        <taxon>Craniata</taxon>
        <taxon>Vertebrata</taxon>
        <taxon>Euteleostomi</taxon>
        <taxon>Actinopterygii</taxon>
        <taxon>Neopterygii</taxon>
        <taxon>Teleostei</taxon>
        <taxon>Neoteleostei</taxon>
        <taxon>Acanthomorphata</taxon>
        <taxon>Carangaria</taxon>
        <taxon>Pleuronectiformes</taxon>
        <taxon>Pleuronectoidei</taxon>
        <taxon>Pleuronectidae</taxon>
        <taxon>Pleuronectes</taxon>
    </lineage>
</organism>
<keyword evidence="3" id="KW-1185">Reference proteome</keyword>
<name>A0A9N7VPN4_PLEPL</name>
<evidence type="ECO:0000256" key="1">
    <source>
        <dbReference type="SAM" id="MobiDB-lite"/>
    </source>
</evidence>
<dbReference type="EMBL" id="CADEAL010004157">
    <property type="protein sequence ID" value="CAB1453087.1"/>
    <property type="molecule type" value="Genomic_DNA"/>
</dbReference>
<sequence length="138" mass="14562">MFAASKLQLSDRVTTSEDASSMISPYLTRAKWRQVREREAARPSTTLDPGEECARAPAAPWRVLSAAHAAGCCHHSQLLRVGLSSTKGGITGTQLPWRGGGNPEYNGAHQHCAEPPPPNQPVGSGLGLRAPDAPGESV</sequence>
<feature type="region of interest" description="Disordered" evidence="1">
    <location>
        <begin position="84"/>
        <end position="138"/>
    </location>
</feature>
<dbReference type="AlphaFoldDB" id="A0A9N7VPN4"/>
<protein>
    <submittedName>
        <fullName evidence="2">Uncharacterized protein</fullName>
    </submittedName>
</protein>
<accession>A0A9N7VPN4</accession>
<comment type="caution">
    <text evidence="2">The sequence shown here is derived from an EMBL/GenBank/DDBJ whole genome shotgun (WGS) entry which is preliminary data.</text>
</comment>
<gene>
    <name evidence="2" type="ORF">PLEPLA_LOCUS40837</name>
</gene>
<feature type="compositionally biased region" description="Polar residues" evidence="1">
    <location>
        <begin position="84"/>
        <end position="94"/>
    </location>
</feature>
<evidence type="ECO:0000313" key="2">
    <source>
        <dbReference type="EMBL" id="CAB1453087.1"/>
    </source>
</evidence>
<reference evidence="2" key="1">
    <citation type="submission" date="2020-03" db="EMBL/GenBank/DDBJ databases">
        <authorList>
            <person name="Weist P."/>
        </authorList>
    </citation>
    <scope>NUCLEOTIDE SEQUENCE</scope>
</reference>
<proteinExistence type="predicted"/>
<dbReference type="Proteomes" id="UP001153269">
    <property type="component" value="Unassembled WGS sequence"/>
</dbReference>